<keyword evidence="1" id="KW-0812">Transmembrane</keyword>
<accession>A0A2L1CBL9</accession>
<keyword evidence="1" id="KW-0472">Membrane</keyword>
<evidence type="ECO:0000256" key="1">
    <source>
        <dbReference type="SAM" id="Phobius"/>
    </source>
</evidence>
<feature type="transmembrane region" description="Helical" evidence="1">
    <location>
        <begin position="21"/>
        <end position="45"/>
    </location>
</feature>
<dbReference type="EMBL" id="CP026606">
    <property type="protein sequence ID" value="AVB76296.1"/>
    <property type="molecule type" value="Genomic_DNA"/>
</dbReference>
<protein>
    <submittedName>
        <fullName evidence="2">Uncharacterized protein</fullName>
    </submittedName>
</protein>
<feature type="transmembrane region" description="Helical" evidence="1">
    <location>
        <begin position="57"/>
        <end position="76"/>
    </location>
</feature>
<proteinExistence type="predicted"/>
<gene>
    <name evidence="2" type="ORF">MMJJ_08860</name>
</gene>
<reference evidence="3" key="1">
    <citation type="journal article" date="2018" name="Genome Announc.">
        <title>Complete Genome Sequence of the Methanococcus maripaludis Type Strain JJ (DSM 2067), a Model for Selenoprotein Synthesis in Archaea.</title>
        <authorList>
            <person name="Poehlein A."/>
            <person name="Heym D."/>
            <person name="Quitzke V."/>
            <person name="Fersch J."/>
            <person name="Daniel R."/>
            <person name="Rother M."/>
        </authorList>
    </citation>
    <scope>NUCLEOTIDE SEQUENCE [LARGE SCALE GENOMIC DNA]</scope>
    <source>
        <strain evidence="3">DSM 2067</strain>
    </source>
</reference>
<dbReference type="GeneID" id="36101974"/>
<sequence length="381" mass="44823">MDKKSNLKFKLKSLYEKLKKIDIFGIYVLIVFFLIFIICVLFAYFESMPWMNGLDGFTKVFYLLWLMLGIVIYFMFQNEYLKNFQKEAGQLIMSSGALLFIWAVFGSQFLNLGYWGSIADWFSGIGVVTLTAYLVYETINQRKEMERQRKLQQRPKLAPLNNYFEIRCVPGNTDKKYELTWKKRENKLSLSSDNLICGNIRIPYFEIYNLGTGFSKNIKLIFDVNYNTATDRIKVKNDLNVEYTPGDNNSGYLRVESDINGYLSSSSVQTKIRRNYEVLPPYDKKYLIIPLPDEILRIYEGVIITESAISYPINDPWYKLTIKYEDINGEDYSEEYFMTIIHAGRYYDEEKAILGSLSLEFTEIEQYAEKIKEEFEDLQFI</sequence>
<name>A0A2L1CBL9_METMI</name>
<dbReference type="AlphaFoldDB" id="A0A2L1CBL9"/>
<organism evidence="2 3">
    <name type="scientific">Methanococcus maripaludis</name>
    <name type="common">Methanococcus deltae</name>
    <dbReference type="NCBI Taxonomy" id="39152"/>
    <lineage>
        <taxon>Archaea</taxon>
        <taxon>Methanobacteriati</taxon>
        <taxon>Methanobacteriota</taxon>
        <taxon>Methanomada group</taxon>
        <taxon>Methanococci</taxon>
        <taxon>Methanococcales</taxon>
        <taxon>Methanococcaceae</taxon>
        <taxon>Methanococcus</taxon>
    </lineage>
</organism>
<keyword evidence="1" id="KW-1133">Transmembrane helix</keyword>
<dbReference type="RefSeq" id="WP_104837848.1">
    <property type="nucleotide sequence ID" value="NZ_CP026606.1"/>
</dbReference>
<evidence type="ECO:0000313" key="3">
    <source>
        <dbReference type="Proteomes" id="UP000239462"/>
    </source>
</evidence>
<evidence type="ECO:0000313" key="2">
    <source>
        <dbReference type="EMBL" id="AVB76296.1"/>
    </source>
</evidence>
<feature type="transmembrane region" description="Helical" evidence="1">
    <location>
        <begin position="88"/>
        <end position="109"/>
    </location>
</feature>
<dbReference type="Proteomes" id="UP000239462">
    <property type="component" value="Chromosome"/>
</dbReference>
<dbReference type="KEGG" id="mmad:MMJJ_08860"/>
<feature type="transmembrane region" description="Helical" evidence="1">
    <location>
        <begin position="121"/>
        <end position="139"/>
    </location>
</feature>